<keyword evidence="1" id="KW-0732">Signal</keyword>
<dbReference type="EMBL" id="JBHRSL010000028">
    <property type="protein sequence ID" value="MFC3053643.1"/>
    <property type="molecule type" value="Genomic_DNA"/>
</dbReference>
<dbReference type="PROSITE" id="PS51257">
    <property type="entry name" value="PROKAR_LIPOPROTEIN"/>
    <property type="match status" value="1"/>
</dbReference>
<name>A0ABV7D8U0_9PROT</name>
<accession>A0ABV7D8U0</accession>
<evidence type="ECO:0000313" key="3">
    <source>
        <dbReference type="Proteomes" id="UP001595444"/>
    </source>
</evidence>
<evidence type="ECO:0000256" key="1">
    <source>
        <dbReference type="SAM" id="SignalP"/>
    </source>
</evidence>
<evidence type="ECO:0000313" key="2">
    <source>
        <dbReference type="EMBL" id="MFC3053643.1"/>
    </source>
</evidence>
<sequence length="144" mass="15695">MQGLVRSLLVVMLCATISACSLFGSKEKSKAEIGPRVTAIGINGYLWQATLDTLSFMPLDKVEPNGGVIVTGWHSTKEAPNERVKVTVRFLSKDLRSDGLKVSVVRQEKSSDEWLSVPVQASTELKVEEAILTAARRMRVHAAG</sequence>
<feature type="signal peptide" evidence="1">
    <location>
        <begin position="1"/>
        <end position="23"/>
    </location>
</feature>
<reference evidence="3" key="1">
    <citation type="journal article" date="2019" name="Int. J. Syst. Evol. Microbiol.">
        <title>The Global Catalogue of Microorganisms (GCM) 10K type strain sequencing project: providing services to taxonomists for standard genome sequencing and annotation.</title>
        <authorList>
            <consortium name="The Broad Institute Genomics Platform"/>
            <consortium name="The Broad Institute Genome Sequencing Center for Infectious Disease"/>
            <person name="Wu L."/>
            <person name="Ma J."/>
        </authorList>
    </citation>
    <scope>NUCLEOTIDE SEQUENCE [LARGE SCALE GENOMIC DNA]</scope>
    <source>
        <strain evidence="3">KCTC 62164</strain>
    </source>
</reference>
<gene>
    <name evidence="2" type="ORF">ACFOKA_17215</name>
</gene>
<keyword evidence="3" id="KW-1185">Reference proteome</keyword>
<dbReference type="InterPro" id="IPR021959">
    <property type="entry name" value="DUF3576"/>
</dbReference>
<dbReference type="Proteomes" id="UP001595444">
    <property type="component" value="Unassembled WGS sequence"/>
</dbReference>
<proteinExistence type="predicted"/>
<dbReference type="RefSeq" id="WP_194214533.1">
    <property type="nucleotide sequence ID" value="NZ_CP061205.1"/>
</dbReference>
<protein>
    <submittedName>
        <fullName evidence="2">DUF3576 domain-containing protein</fullName>
    </submittedName>
</protein>
<dbReference type="Pfam" id="PF12100">
    <property type="entry name" value="DUF3576"/>
    <property type="match status" value="1"/>
</dbReference>
<feature type="chain" id="PRO_5045179964" evidence="1">
    <location>
        <begin position="24"/>
        <end position="144"/>
    </location>
</feature>
<comment type="caution">
    <text evidence="2">The sequence shown here is derived from an EMBL/GenBank/DDBJ whole genome shotgun (WGS) entry which is preliminary data.</text>
</comment>
<organism evidence="2 3">
    <name type="scientific">Kordiimonas pumila</name>
    <dbReference type="NCBI Taxonomy" id="2161677"/>
    <lineage>
        <taxon>Bacteria</taxon>
        <taxon>Pseudomonadati</taxon>
        <taxon>Pseudomonadota</taxon>
        <taxon>Alphaproteobacteria</taxon>
        <taxon>Kordiimonadales</taxon>
        <taxon>Kordiimonadaceae</taxon>
        <taxon>Kordiimonas</taxon>
    </lineage>
</organism>